<keyword evidence="3" id="KW-1185">Reference proteome</keyword>
<dbReference type="InterPro" id="IPR043502">
    <property type="entry name" value="DNA/RNA_pol_sf"/>
</dbReference>
<dbReference type="InterPro" id="IPR043128">
    <property type="entry name" value="Rev_trsase/Diguanyl_cyclase"/>
</dbReference>
<dbReference type="InterPro" id="IPR000477">
    <property type="entry name" value="RT_dom"/>
</dbReference>
<comment type="caution">
    <text evidence="2">The sequence shown here is derived from an EMBL/GenBank/DDBJ whole genome shotgun (WGS) entry which is preliminary data.</text>
</comment>
<dbReference type="Gene3D" id="3.30.70.270">
    <property type="match status" value="1"/>
</dbReference>
<evidence type="ECO:0000313" key="2">
    <source>
        <dbReference type="EMBL" id="KAK2716647.1"/>
    </source>
</evidence>
<feature type="domain" description="Reverse transcriptase" evidence="1">
    <location>
        <begin position="97"/>
        <end position="232"/>
    </location>
</feature>
<dbReference type="Pfam" id="PF00078">
    <property type="entry name" value="RVT_1"/>
    <property type="match status" value="1"/>
</dbReference>
<dbReference type="CDD" id="cd01647">
    <property type="entry name" value="RT_LTR"/>
    <property type="match status" value="1"/>
</dbReference>
<dbReference type="PANTHER" id="PTHR37984:SF7">
    <property type="entry name" value="INTEGRASE CATALYTIC DOMAIN-CONTAINING PROTEIN"/>
    <property type="match status" value="1"/>
</dbReference>
<proteinExistence type="predicted"/>
<gene>
    <name evidence="2" type="ORF">QYM36_006957</name>
</gene>
<evidence type="ECO:0000259" key="1">
    <source>
        <dbReference type="Pfam" id="PF00078"/>
    </source>
</evidence>
<dbReference type="AlphaFoldDB" id="A0AA88I7A7"/>
<dbReference type="PANTHER" id="PTHR37984">
    <property type="entry name" value="PROTEIN CBG26694"/>
    <property type="match status" value="1"/>
</dbReference>
<reference evidence="2" key="1">
    <citation type="submission" date="2023-07" db="EMBL/GenBank/DDBJ databases">
        <title>Chromosome-level genome assembly of Artemia franciscana.</title>
        <authorList>
            <person name="Jo E."/>
        </authorList>
    </citation>
    <scope>NUCLEOTIDE SEQUENCE</scope>
    <source>
        <tissue evidence="2">Whole body</tissue>
    </source>
</reference>
<dbReference type="InterPro" id="IPR050951">
    <property type="entry name" value="Retrovirus_Pol_polyprotein"/>
</dbReference>
<dbReference type="Gene3D" id="3.10.10.10">
    <property type="entry name" value="HIV Type 1 Reverse Transcriptase, subunit A, domain 1"/>
    <property type="match status" value="1"/>
</dbReference>
<dbReference type="EMBL" id="JAVRJZ010000011">
    <property type="protein sequence ID" value="KAK2716647.1"/>
    <property type="molecule type" value="Genomic_DNA"/>
</dbReference>
<protein>
    <recommendedName>
        <fullName evidence="1">Reverse transcriptase domain-containing protein</fullName>
    </recommendedName>
</protein>
<dbReference type="Proteomes" id="UP001187531">
    <property type="component" value="Unassembled WGS sequence"/>
</dbReference>
<evidence type="ECO:0000313" key="3">
    <source>
        <dbReference type="Proteomes" id="UP001187531"/>
    </source>
</evidence>
<accession>A0AA88I7A7</accession>
<name>A0AA88I7A7_ARTSF</name>
<organism evidence="2 3">
    <name type="scientific">Artemia franciscana</name>
    <name type="common">Brine shrimp</name>
    <name type="synonym">Artemia sanfranciscana</name>
    <dbReference type="NCBI Taxonomy" id="6661"/>
    <lineage>
        <taxon>Eukaryota</taxon>
        <taxon>Metazoa</taxon>
        <taxon>Ecdysozoa</taxon>
        <taxon>Arthropoda</taxon>
        <taxon>Crustacea</taxon>
        <taxon>Branchiopoda</taxon>
        <taxon>Anostraca</taxon>
        <taxon>Artemiidae</taxon>
        <taxon>Artemia</taxon>
    </lineage>
</organism>
<sequence length="233" mass="26305">MGLVKVPASISALFTKKSSQKTQIQEQFADVFIRIGKLPGEVAIHVKQNSIPSVHHVRRIPFALNERAKSQLDRLECLDIIEKVTTPTKWVNLIVAVEKSDGSLRLCLDPRELNKAVKRLHNPMATFEDIAANTHGQNKFSKLDTRSGYWMLALNKESSLLTTFGTPFGRYKYKRVPYGIKCAQDEFQRKMEETLGNLKCASIIVDDILVSGKDEEHDENLKVVLQKARDDGV</sequence>
<dbReference type="SUPFAM" id="SSF56672">
    <property type="entry name" value="DNA/RNA polymerases"/>
    <property type="match status" value="1"/>
</dbReference>
<dbReference type="GO" id="GO:0071897">
    <property type="term" value="P:DNA biosynthetic process"/>
    <property type="evidence" value="ECO:0007669"/>
    <property type="project" value="UniProtKB-ARBA"/>
</dbReference>